<keyword evidence="4" id="KW-0271">Exosome</keyword>
<protein>
    <recommendedName>
        <fullName evidence="7">RRP4 S1 domain-containing protein</fullName>
    </recommendedName>
</protein>
<dbReference type="CDD" id="cd05789">
    <property type="entry name" value="S1_Rrp4"/>
    <property type="match status" value="1"/>
</dbReference>
<evidence type="ECO:0000256" key="2">
    <source>
        <dbReference type="ARBA" id="ARBA00009155"/>
    </source>
</evidence>
<dbReference type="Proteomes" id="UP000092124">
    <property type="component" value="Unassembled WGS sequence"/>
</dbReference>
<dbReference type="GO" id="GO:0000176">
    <property type="term" value="C:nuclear exosome (RNase complex)"/>
    <property type="evidence" value="ECO:0007669"/>
    <property type="project" value="TreeGrafter"/>
</dbReference>
<evidence type="ECO:0000256" key="3">
    <source>
        <dbReference type="ARBA" id="ARBA00022552"/>
    </source>
</evidence>
<dbReference type="InterPro" id="IPR048565">
    <property type="entry name" value="S1_RRP4"/>
</dbReference>
<evidence type="ECO:0000256" key="5">
    <source>
        <dbReference type="ARBA" id="ARBA00022884"/>
    </source>
</evidence>
<dbReference type="Gene3D" id="2.40.50.100">
    <property type="match status" value="1"/>
</dbReference>
<proteinExistence type="inferred from homology"/>
<keyword evidence="9" id="KW-1185">Reference proteome</keyword>
<dbReference type="GO" id="GO:0000177">
    <property type="term" value="C:cytoplasmic exosome (RNase complex)"/>
    <property type="evidence" value="ECO:0007669"/>
    <property type="project" value="TreeGrafter"/>
</dbReference>
<accession>A0A1A6GSV2</accession>
<dbReference type="GO" id="GO:0000467">
    <property type="term" value="P:exonucleolytic trimming to generate mature 3'-end of 5.8S rRNA from tricistronic rRNA transcript (SSU-rRNA, 5.8S rRNA, LSU-rRNA)"/>
    <property type="evidence" value="ECO:0007669"/>
    <property type="project" value="TreeGrafter"/>
</dbReference>
<dbReference type="AlphaFoldDB" id="A0A1A6GSV2"/>
<dbReference type="GO" id="GO:0071035">
    <property type="term" value="P:nuclear polyadenylation-dependent rRNA catabolic process"/>
    <property type="evidence" value="ECO:0007669"/>
    <property type="project" value="TreeGrafter"/>
</dbReference>
<feature type="domain" description="RRP4 S1" evidence="7">
    <location>
        <begin position="29"/>
        <end position="100"/>
    </location>
</feature>
<evidence type="ECO:0000256" key="1">
    <source>
        <dbReference type="ARBA" id="ARBA00004123"/>
    </source>
</evidence>
<organism evidence="8 9">
    <name type="scientific">Neotoma lepida</name>
    <name type="common">Desert woodrat</name>
    <dbReference type="NCBI Taxonomy" id="56216"/>
    <lineage>
        <taxon>Eukaryota</taxon>
        <taxon>Metazoa</taxon>
        <taxon>Chordata</taxon>
        <taxon>Craniata</taxon>
        <taxon>Vertebrata</taxon>
        <taxon>Euteleostomi</taxon>
        <taxon>Mammalia</taxon>
        <taxon>Eutheria</taxon>
        <taxon>Euarchontoglires</taxon>
        <taxon>Glires</taxon>
        <taxon>Rodentia</taxon>
        <taxon>Myomorpha</taxon>
        <taxon>Muroidea</taxon>
        <taxon>Cricetidae</taxon>
        <taxon>Neotominae</taxon>
        <taxon>Neotoma</taxon>
    </lineage>
</organism>
<dbReference type="GO" id="GO:0034475">
    <property type="term" value="P:U4 snRNA 3'-end processing"/>
    <property type="evidence" value="ECO:0007669"/>
    <property type="project" value="TreeGrafter"/>
</dbReference>
<keyword evidence="5" id="KW-0694">RNA-binding</keyword>
<dbReference type="PANTHER" id="PTHR21321">
    <property type="entry name" value="PNAS-3 RELATED"/>
    <property type="match status" value="1"/>
</dbReference>
<evidence type="ECO:0000259" key="7">
    <source>
        <dbReference type="Pfam" id="PF21266"/>
    </source>
</evidence>
<dbReference type="STRING" id="56216.A0A1A6GSV2"/>
<dbReference type="GO" id="GO:0071034">
    <property type="term" value="P:CUT catabolic process"/>
    <property type="evidence" value="ECO:0007669"/>
    <property type="project" value="TreeGrafter"/>
</dbReference>
<evidence type="ECO:0000256" key="4">
    <source>
        <dbReference type="ARBA" id="ARBA00022835"/>
    </source>
</evidence>
<dbReference type="OrthoDB" id="1650at2759"/>
<reference evidence="8 9" key="1">
    <citation type="submission" date="2016-06" db="EMBL/GenBank/DDBJ databases">
        <title>The Draft Genome Sequence and Annotation of the Desert Woodrat Neotoma lepida.</title>
        <authorList>
            <person name="Campbell M."/>
            <person name="Oakeson K.F."/>
            <person name="Yandell M."/>
            <person name="Halpert J.R."/>
            <person name="Dearing D."/>
        </authorList>
    </citation>
    <scope>NUCLEOTIDE SEQUENCE [LARGE SCALE GENOMIC DNA]</scope>
    <source>
        <strain evidence="8">417</strain>
        <tissue evidence="8">Liver</tissue>
    </source>
</reference>
<dbReference type="Pfam" id="PF21266">
    <property type="entry name" value="S1_RRP4"/>
    <property type="match status" value="1"/>
</dbReference>
<evidence type="ECO:0000256" key="6">
    <source>
        <dbReference type="ARBA" id="ARBA00023242"/>
    </source>
</evidence>
<dbReference type="InterPro" id="IPR012340">
    <property type="entry name" value="NA-bd_OB-fold"/>
</dbReference>
<dbReference type="InterPro" id="IPR036612">
    <property type="entry name" value="KH_dom_type_1_sf"/>
</dbReference>
<gene>
    <name evidence="8" type="ORF">A6R68_02161</name>
</gene>
<keyword evidence="3" id="KW-0698">rRNA processing</keyword>
<dbReference type="InterPro" id="IPR026699">
    <property type="entry name" value="Exosome_RNA_bind1/RRP40/RRP4"/>
</dbReference>
<dbReference type="GO" id="GO:0071038">
    <property type="term" value="P:TRAMP-dependent tRNA surveillance pathway"/>
    <property type="evidence" value="ECO:0007669"/>
    <property type="project" value="TreeGrafter"/>
</dbReference>
<dbReference type="PANTHER" id="PTHR21321:SF4">
    <property type="entry name" value="EXOSOME COMPLEX COMPONENT RRP4"/>
    <property type="match status" value="1"/>
</dbReference>
<evidence type="ECO:0000313" key="9">
    <source>
        <dbReference type="Proteomes" id="UP000092124"/>
    </source>
</evidence>
<dbReference type="CDD" id="cd22525">
    <property type="entry name" value="KH-I_Rrp4_eukar"/>
    <property type="match status" value="1"/>
</dbReference>
<evidence type="ECO:0000313" key="8">
    <source>
        <dbReference type="EMBL" id="OBS69251.1"/>
    </source>
</evidence>
<comment type="similarity">
    <text evidence="2">Belongs to the RRP4 family.</text>
</comment>
<dbReference type="Gene3D" id="2.40.50.140">
    <property type="entry name" value="Nucleic acid-binding proteins"/>
    <property type="match status" value="1"/>
</dbReference>
<comment type="subcellular location">
    <subcellularLocation>
        <location evidence="1">Nucleus</location>
    </subcellularLocation>
</comment>
<dbReference type="SUPFAM" id="SSF50249">
    <property type="entry name" value="Nucleic acid-binding proteins"/>
    <property type="match status" value="1"/>
</dbReference>
<name>A0A1A6GSV2_NEOLE</name>
<dbReference type="SUPFAM" id="SSF54791">
    <property type="entry name" value="Eukaryotic type KH-domain (KH-domain type I)"/>
    <property type="match status" value="1"/>
</dbReference>
<dbReference type="GO" id="GO:0003723">
    <property type="term" value="F:RNA binding"/>
    <property type="evidence" value="ECO:0007669"/>
    <property type="project" value="UniProtKB-KW"/>
</dbReference>
<dbReference type="EMBL" id="LZPO01073204">
    <property type="protein sequence ID" value="OBS69251.1"/>
    <property type="molecule type" value="Genomic_DNA"/>
</dbReference>
<dbReference type="FunFam" id="2.40.50.140:FF:000038">
    <property type="entry name" value="Exosome complex component RRP4"/>
    <property type="match status" value="1"/>
</dbReference>
<dbReference type="GO" id="GO:0071051">
    <property type="term" value="P:poly(A)-dependent snoRNA 3'-end processing"/>
    <property type="evidence" value="ECO:0007669"/>
    <property type="project" value="TreeGrafter"/>
</dbReference>
<keyword evidence="6" id="KW-0539">Nucleus</keyword>
<comment type="caution">
    <text evidence="8">The sequence shown here is derived from an EMBL/GenBank/DDBJ whole genome shotgun (WGS) entry which is preliminary data.</text>
</comment>
<sequence length="219" mass="24608">MGEEKLIASVAGSVERVNKLICVKALKTRYNGEVGDIVVGRITEVQQKRWKVETNSRLDSVLLLSSMNLPGGELRRRSAEDELAMRGFLQEGDLISAEVQAVFSDGAVSLHTRSLKYGKVIILGNNGFIWIYPTPEHKDEDAGGFIANLEPVALSDREVISRLRNCVVLLVTQRMMLYDTSILYCYEASLAHQIKDILKPEVMEEIMLETRQRLLEQEG</sequence>